<reference evidence="1 2" key="1">
    <citation type="journal article" date="2015" name="PLoS ONE">
        <title>Genome Sequence of Bacillus endophyticus and Analysis of Its Companion Mechanism in the Ketogulonigenium vulgare-Bacillus Strain Consortium.</title>
        <authorList>
            <person name="Jia N."/>
            <person name="Du J."/>
            <person name="Ding M.Z."/>
            <person name="Gao F."/>
            <person name="Yuan Y.J."/>
        </authorList>
    </citation>
    <scope>NUCLEOTIDE SEQUENCE [LARGE SCALE GENOMIC DNA]</scope>
    <source>
        <strain evidence="1 2">Hbe603</strain>
    </source>
</reference>
<dbReference type="InterPro" id="IPR050580">
    <property type="entry name" value="2H_phosphoesterase_YjcG-like"/>
</dbReference>
<gene>
    <name evidence="1" type="ORF">BEH_15565</name>
</gene>
<dbReference type="KEGG" id="beo:BEH_15565"/>
<protein>
    <submittedName>
        <fullName evidence="1">Uncharacterized protein</fullName>
    </submittedName>
</protein>
<keyword evidence="2" id="KW-1185">Reference proteome</keyword>
<dbReference type="Pfam" id="PF13563">
    <property type="entry name" value="2_5_RNA_ligase2"/>
    <property type="match status" value="1"/>
</dbReference>
<accession>A0A0H4KYH1</accession>
<evidence type="ECO:0000313" key="2">
    <source>
        <dbReference type="Proteomes" id="UP000036202"/>
    </source>
</evidence>
<dbReference type="PATRIC" id="fig|135735.6.peg.3298"/>
<dbReference type="OrthoDB" id="9182445at2"/>
<dbReference type="PANTHER" id="PTHR40037">
    <property type="entry name" value="PHOSPHOESTERASE YJCG-RELATED"/>
    <property type="match status" value="1"/>
</dbReference>
<proteinExistence type="predicted"/>
<dbReference type="AlphaFoldDB" id="A0A1X7DJM3"/>
<reference evidence="2" key="2">
    <citation type="submission" date="2015-06" db="EMBL/GenBank/DDBJ databases">
        <title>Genome Sequence of Bacillus endophyticus and Analysis of its Companion Mechanism in the Ketogulonigenium vulgare-Bacillus strain Consortium.</title>
        <authorList>
            <person name="Jia N."/>
            <person name="Du J."/>
            <person name="Ding M.-Z."/>
            <person name="Gao F."/>
            <person name="Yuan Y.-J."/>
        </authorList>
    </citation>
    <scope>NUCLEOTIDE SEQUENCE [LARGE SCALE GENOMIC DNA]</scope>
    <source>
        <strain evidence="2">Hbe603</strain>
    </source>
</reference>
<dbReference type="SUPFAM" id="SSF55144">
    <property type="entry name" value="LigT-like"/>
    <property type="match status" value="1"/>
</dbReference>
<name>A0A1X7DJM3_9BACI</name>
<dbReference type="PANTHER" id="PTHR40037:SF1">
    <property type="entry name" value="PHOSPHOESTERASE SAOUHSC_00951-RELATED"/>
    <property type="match status" value="1"/>
</dbReference>
<dbReference type="Proteomes" id="UP000036202">
    <property type="component" value="Chromosome"/>
</dbReference>
<dbReference type="GeneID" id="93700782"/>
<dbReference type="RefSeq" id="WP_040060926.1">
    <property type="nucleotide sequence ID" value="NZ_CP011974.1"/>
</dbReference>
<dbReference type="InterPro" id="IPR009097">
    <property type="entry name" value="Cyclic_Pdiesterase"/>
</dbReference>
<dbReference type="EMBL" id="CP011974">
    <property type="protein sequence ID" value="AKO93363.1"/>
    <property type="molecule type" value="Genomic_DNA"/>
</dbReference>
<accession>A0A1X7DJM3</accession>
<dbReference type="Gene3D" id="3.90.1140.10">
    <property type="entry name" value="Cyclic phosphodiesterase"/>
    <property type="match status" value="1"/>
</dbReference>
<sequence>MDHFKHDTYVVLDLPKEITEQVRKIRYRFKDKFYTALPPKITVAGSSGVGVLQNNQEPDQVFKILDDIATKIEPIKASFSEVKRFPYTNIFFFSLHDEASFHNIHKKIAQSDIRFSKNDFPYKPHSTLWDRSSISEKEIQELLSIRLKEEFILNTMSIYSLESPGGDVIILLRHRVTFTWMLFSFSTRFIR</sequence>
<organism evidence="1 2">
    <name type="scientific">Priestia filamentosa</name>
    <dbReference type="NCBI Taxonomy" id="1402861"/>
    <lineage>
        <taxon>Bacteria</taxon>
        <taxon>Bacillati</taxon>
        <taxon>Bacillota</taxon>
        <taxon>Bacilli</taxon>
        <taxon>Bacillales</taxon>
        <taxon>Bacillaceae</taxon>
        <taxon>Priestia</taxon>
    </lineage>
</organism>
<evidence type="ECO:0000313" key="1">
    <source>
        <dbReference type="EMBL" id="AKO93363.1"/>
    </source>
</evidence>